<dbReference type="Gene3D" id="3.40.50.2300">
    <property type="match status" value="2"/>
</dbReference>
<organism evidence="6 7">
    <name type="scientific">Scopulibacillus cellulosilyticus</name>
    <dbReference type="NCBI Taxonomy" id="2665665"/>
    <lineage>
        <taxon>Bacteria</taxon>
        <taxon>Bacillati</taxon>
        <taxon>Bacillota</taxon>
        <taxon>Bacilli</taxon>
        <taxon>Bacillales</taxon>
        <taxon>Sporolactobacillaceae</taxon>
        <taxon>Scopulibacillus</taxon>
    </lineage>
</organism>
<dbReference type="InterPro" id="IPR046335">
    <property type="entry name" value="LacI/GalR-like_sensor"/>
</dbReference>
<evidence type="ECO:0000259" key="5">
    <source>
        <dbReference type="PROSITE" id="PS50932"/>
    </source>
</evidence>
<dbReference type="PROSITE" id="PS00356">
    <property type="entry name" value="HTH_LACI_1"/>
    <property type="match status" value="1"/>
</dbReference>
<dbReference type="PROSITE" id="PS50932">
    <property type="entry name" value="HTH_LACI_2"/>
    <property type="match status" value="1"/>
</dbReference>
<dbReference type="CDD" id="cd01392">
    <property type="entry name" value="HTH_LacI"/>
    <property type="match status" value="1"/>
</dbReference>
<dbReference type="Pfam" id="PF13377">
    <property type="entry name" value="Peripla_BP_3"/>
    <property type="match status" value="1"/>
</dbReference>
<keyword evidence="1" id="KW-0678">Repressor</keyword>
<dbReference type="Proteomes" id="UP001596505">
    <property type="component" value="Unassembled WGS sequence"/>
</dbReference>
<evidence type="ECO:0000256" key="1">
    <source>
        <dbReference type="ARBA" id="ARBA00022491"/>
    </source>
</evidence>
<dbReference type="InterPro" id="IPR000843">
    <property type="entry name" value="HTH_LacI"/>
</dbReference>
<gene>
    <name evidence="6" type="ORF">ACFQRG_21330</name>
</gene>
<dbReference type="PANTHER" id="PTHR30146:SF95">
    <property type="entry name" value="RIBOSE OPERON REPRESSOR"/>
    <property type="match status" value="1"/>
</dbReference>
<dbReference type="GO" id="GO:0003677">
    <property type="term" value="F:DNA binding"/>
    <property type="evidence" value="ECO:0007669"/>
    <property type="project" value="UniProtKB-KW"/>
</dbReference>
<dbReference type="SUPFAM" id="SSF53822">
    <property type="entry name" value="Periplasmic binding protein-like I"/>
    <property type="match status" value="1"/>
</dbReference>
<keyword evidence="3 6" id="KW-0238">DNA-binding</keyword>
<reference evidence="7" key="1">
    <citation type="journal article" date="2019" name="Int. J. Syst. Evol. Microbiol.">
        <title>The Global Catalogue of Microorganisms (GCM) 10K type strain sequencing project: providing services to taxonomists for standard genome sequencing and annotation.</title>
        <authorList>
            <consortium name="The Broad Institute Genomics Platform"/>
            <consortium name="The Broad Institute Genome Sequencing Center for Infectious Disease"/>
            <person name="Wu L."/>
            <person name="Ma J."/>
        </authorList>
    </citation>
    <scope>NUCLEOTIDE SEQUENCE [LARGE SCALE GENOMIC DNA]</scope>
    <source>
        <strain evidence="7">CGMCC 1.16305</strain>
    </source>
</reference>
<evidence type="ECO:0000313" key="7">
    <source>
        <dbReference type="Proteomes" id="UP001596505"/>
    </source>
</evidence>
<keyword evidence="2" id="KW-0805">Transcription regulation</keyword>
<evidence type="ECO:0000256" key="2">
    <source>
        <dbReference type="ARBA" id="ARBA00023015"/>
    </source>
</evidence>
<keyword evidence="4" id="KW-0804">Transcription</keyword>
<dbReference type="Pfam" id="PF00356">
    <property type="entry name" value="LacI"/>
    <property type="match status" value="1"/>
</dbReference>
<accession>A0ABW2Q2E8</accession>
<dbReference type="Gene3D" id="1.10.260.40">
    <property type="entry name" value="lambda repressor-like DNA-binding domains"/>
    <property type="match status" value="1"/>
</dbReference>
<sequence>MPTIRDVAKEAGVSVATVSRVINSNGYVNEDTKKKVVKAIQLLNYKPNAVARSLFKKQSMTIGLIIPDITNPFFPQLARAVEDVTNDKGYTIILGNSDESSEKEKEYLDIFEQKYVDGIILATNTLTSEQIAALEKPVVAVDRPIDSGIPTVVAQHRDGAHVAVKHLVGIGCQTIAHIRGPEHVVSADERYKGYLDIVQNQQWYSEQLVVSGNYTIKDAYKASLNLIKERPDIDGIFAGNDLMAIGALKAARELKKKVPEELAIIGFDGIDMCETTYPELSTIVQPVYEIGVTAANMLIDLIENKRVNNQYFEYPVQLKVRNSTRGQTPKNCG</sequence>
<dbReference type="PANTHER" id="PTHR30146">
    <property type="entry name" value="LACI-RELATED TRANSCRIPTIONAL REPRESSOR"/>
    <property type="match status" value="1"/>
</dbReference>
<dbReference type="RefSeq" id="WP_380970070.1">
    <property type="nucleotide sequence ID" value="NZ_JBHTCO010000045.1"/>
</dbReference>
<name>A0ABW2Q2E8_9BACL</name>
<evidence type="ECO:0000256" key="4">
    <source>
        <dbReference type="ARBA" id="ARBA00023163"/>
    </source>
</evidence>
<dbReference type="SUPFAM" id="SSF47413">
    <property type="entry name" value="lambda repressor-like DNA-binding domains"/>
    <property type="match status" value="1"/>
</dbReference>
<protein>
    <submittedName>
        <fullName evidence="6">LacI family DNA-binding transcriptional regulator</fullName>
    </submittedName>
</protein>
<evidence type="ECO:0000256" key="3">
    <source>
        <dbReference type="ARBA" id="ARBA00023125"/>
    </source>
</evidence>
<dbReference type="SMART" id="SM00354">
    <property type="entry name" value="HTH_LACI"/>
    <property type="match status" value="1"/>
</dbReference>
<dbReference type="EMBL" id="JBHTCO010000045">
    <property type="protein sequence ID" value="MFC7395454.1"/>
    <property type="molecule type" value="Genomic_DNA"/>
</dbReference>
<keyword evidence="7" id="KW-1185">Reference proteome</keyword>
<proteinExistence type="predicted"/>
<dbReference type="PRINTS" id="PR00036">
    <property type="entry name" value="HTHLACI"/>
</dbReference>
<feature type="domain" description="HTH lacI-type" evidence="5">
    <location>
        <begin position="2"/>
        <end position="56"/>
    </location>
</feature>
<dbReference type="InterPro" id="IPR028082">
    <property type="entry name" value="Peripla_BP_I"/>
</dbReference>
<dbReference type="CDD" id="cd06291">
    <property type="entry name" value="PBP1_Qymf-like"/>
    <property type="match status" value="1"/>
</dbReference>
<evidence type="ECO:0000313" key="6">
    <source>
        <dbReference type="EMBL" id="MFC7395454.1"/>
    </source>
</evidence>
<comment type="caution">
    <text evidence="6">The sequence shown here is derived from an EMBL/GenBank/DDBJ whole genome shotgun (WGS) entry which is preliminary data.</text>
</comment>
<dbReference type="InterPro" id="IPR010982">
    <property type="entry name" value="Lambda_DNA-bd_dom_sf"/>
</dbReference>